<accession>A0ACA9PS51</accession>
<name>A0ACA9PS51_9GLOM</name>
<proteinExistence type="predicted"/>
<reference evidence="1" key="1">
    <citation type="submission" date="2021-06" db="EMBL/GenBank/DDBJ databases">
        <authorList>
            <person name="Kallberg Y."/>
            <person name="Tangrot J."/>
            <person name="Rosling A."/>
        </authorList>
    </citation>
    <scope>NUCLEOTIDE SEQUENCE</scope>
    <source>
        <strain evidence="1">CL356</strain>
    </source>
</reference>
<dbReference type="Proteomes" id="UP000789525">
    <property type="component" value="Unassembled WGS sequence"/>
</dbReference>
<keyword evidence="2" id="KW-1185">Reference proteome</keyword>
<sequence length="207" mass="23042">MTHLEIPLNIVSLKPDNRNQGQKATVRRVLLGRDSVQVEEIPVHVPLLSLNPNCTDRYQARPHGLEEELLAAVDGSRIDQLQTVFNSDAWNLQNQPLEDEWISALLIRQSTGPTTFTCPFIGICQQIDSHKPSAMTHIAKHLRYKGTGQQVLRVAVRLSGSRGRHSVDLAQDHIQTVSLFEPITTCSIFGKRSSQAERVDPNARLGG</sequence>
<organism evidence="1 2">
    <name type="scientific">Acaulospora colombiana</name>
    <dbReference type="NCBI Taxonomy" id="27376"/>
    <lineage>
        <taxon>Eukaryota</taxon>
        <taxon>Fungi</taxon>
        <taxon>Fungi incertae sedis</taxon>
        <taxon>Mucoromycota</taxon>
        <taxon>Glomeromycotina</taxon>
        <taxon>Glomeromycetes</taxon>
        <taxon>Diversisporales</taxon>
        <taxon>Acaulosporaceae</taxon>
        <taxon>Acaulospora</taxon>
    </lineage>
</organism>
<evidence type="ECO:0000313" key="1">
    <source>
        <dbReference type="EMBL" id="CAG8722109.1"/>
    </source>
</evidence>
<comment type="caution">
    <text evidence="1">The sequence shown here is derived from an EMBL/GenBank/DDBJ whole genome shotgun (WGS) entry which is preliminary data.</text>
</comment>
<dbReference type="EMBL" id="CAJVPT010039172">
    <property type="protein sequence ID" value="CAG8722109.1"/>
    <property type="molecule type" value="Genomic_DNA"/>
</dbReference>
<evidence type="ECO:0000313" key="2">
    <source>
        <dbReference type="Proteomes" id="UP000789525"/>
    </source>
</evidence>
<protein>
    <submittedName>
        <fullName evidence="1">11772_t:CDS:1</fullName>
    </submittedName>
</protein>
<gene>
    <name evidence="1" type="ORF">ACOLOM_LOCUS11185</name>
</gene>
<feature type="non-terminal residue" evidence="1">
    <location>
        <position position="207"/>
    </location>
</feature>